<dbReference type="EMBL" id="QGNW01001119">
    <property type="protein sequence ID" value="RVW55118.1"/>
    <property type="molecule type" value="Genomic_DNA"/>
</dbReference>
<feature type="compositionally biased region" description="Low complexity" evidence="2">
    <location>
        <begin position="566"/>
        <end position="585"/>
    </location>
</feature>
<feature type="region of interest" description="Disordered" evidence="2">
    <location>
        <begin position="1"/>
        <end position="43"/>
    </location>
</feature>
<dbReference type="GO" id="GO:0010274">
    <property type="term" value="P:hydrotropism"/>
    <property type="evidence" value="ECO:0007669"/>
    <property type="project" value="InterPro"/>
</dbReference>
<protein>
    <submittedName>
        <fullName evidence="3">Protein MIZU-KUSSEI 1</fullName>
    </submittedName>
</protein>
<dbReference type="InterPro" id="IPR006460">
    <property type="entry name" value="MIZ1-like_pln"/>
</dbReference>
<dbReference type="Pfam" id="PF04759">
    <property type="entry name" value="DUF617"/>
    <property type="match status" value="1"/>
</dbReference>
<evidence type="ECO:0000256" key="1">
    <source>
        <dbReference type="SAM" id="Coils"/>
    </source>
</evidence>
<sequence>MGDPNPKLSPNADTDTSPSTSSAPPPPPPPRQQLSLVQPSTKKKHKPIKVFRVFRSVFRSFPIITPACKFPYFPTGFPDGNKVSGIRITGTLFGYRKGKVTLSLQENPKCLPMLVVELAMLTNVLQKEMGTGMVRIALECEKKPEKDKTKLMEEPLWTMYYNGKKSGYGVKREASEEDLYIMEVLKAVSMGAGVLPGNAEAEGQDDELAYIRAHFERVVGSKDSETLYMLSPEGNNGPELSIFFILTWYGSNDLDGFHTCPKWVKCLNWEGTRGGEFSHNAPLTRLLVSGRVADRYRWNELSVSSSHLGVLEHVSHEVAMMGRIHQGLLPTYFLLLESTQFLLRCFALPPLWWRDGGDLPSEYWSRGLICEFRLNGLFRLELLEFRARFCISDMISILLVDDEPLSSEKQSHNAMYFNKEMQRPGHVLPTGHFLVGGLVRLHGEDELEGEVQLGCPYPFPPANKKEQRRLVELIEKASFDRLNKLFEIVVFEQDHKVTRLADSKARQALLKEREKKHQEGTLRQGLAASRLISGSIAPPSANKKKTPGVRPVQRVRTPPPAPPSSPYASSSLSSSSSSTTSSEPETGADRVVPFIICEEENEGDMETKLRIIFELNEKLPSTEGIAHHDPRRLSIDPNHFSEESLGSMASSSSHLKPDYVLSREKIAELMKQILSFIEREIPVQDMRVAETMTESETVVAQKLAEERAGLLRNVEKKKKKTIEAETWWLVEERETMETGKKKAEEKAERLKQELQELQVGFVVQKEESNVEYHKQVDDMFFYGYRCCMKKQGIVQDTPTFPSNDEDETIGGHTRGWIHSTGGAGERRLVFGDEDNTVKLLPVVCHNRSWDSEPTHDVFPEELRDVLVLDAGVGFCFYPFAERIDRYEQEFILHCCDEVRPPGLLPHTFSWSLDRTYLAFGSLKHLRITAISARVSAFKFSFRGSSVIKLVITNLFNANLGWYLILYSLNSMAHFNIRSDRSGLCGVAEWLICEHGHLVSLEVRAELLGGAFQG</sequence>
<gene>
    <name evidence="3" type="primary">MIZ1_1</name>
    <name evidence="3" type="ORF">CK203_066975</name>
</gene>
<name>A0A438F540_VITVI</name>
<dbReference type="PANTHER" id="PTHR31696:SF4">
    <property type="entry name" value="OS08G0171800 PROTEIN"/>
    <property type="match status" value="1"/>
</dbReference>
<dbReference type="AlphaFoldDB" id="A0A438F540"/>
<evidence type="ECO:0000256" key="2">
    <source>
        <dbReference type="SAM" id="MobiDB-lite"/>
    </source>
</evidence>
<accession>A0A438F540</accession>
<proteinExistence type="predicted"/>
<feature type="region of interest" description="Disordered" evidence="2">
    <location>
        <begin position="513"/>
        <end position="591"/>
    </location>
</feature>
<reference evidence="3 4" key="1">
    <citation type="journal article" date="2018" name="PLoS Genet.">
        <title>Population sequencing reveals clonal diversity and ancestral inbreeding in the grapevine cultivar Chardonnay.</title>
        <authorList>
            <person name="Roach M.J."/>
            <person name="Johnson D.L."/>
            <person name="Bohlmann J."/>
            <person name="van Vuuren H.J."/>
            <person name="Jones S.J."/>
            <person name="Pretorius I.S."/>
            <person name="Schmidt S.A."/>
            <person name="Borneman A.R."/>
        </authorList>
    </citation>
    <scope>NUCLEOTIDE SEQUENCE [LARGE SCALE GENOMIC DNA]</scope>
    <source>
        <strain evidence="4">cv. Chardonnay</strain>
        <tissue evidence="3">Leaf</tissue>
    </source>
</reference>
<comment type="caution">
    <text evidence="3">The sequence shown here is derived from an EMBL/GenBank/DDBJ whole genome shotgun (WGS) entry which is preliminary data.</text>
</comment>
<keyword evidence="1" id="KW-0175">Coiled coil</keyword>
<evidence type="ECO:0000313" key="3">
    <source>
        <dbReference type="EMBL" id="RVW55118.1"/>
    </source>
</evidence>
<dbReference type="Proteomes" id="UP000288805">
    <property type="component" value="Unassembled WGS sequence"/>
</dbReference>
<dbReference type="NCBIfam" id="TIGR01570">
    <property type="entry name" value="A_thal_3588"/>
    <property type="match status" value="1"/>
</dbReference>
<feature type="compositionally biased region" description="Low complexity" evidence="2">
    <location>
        <begin position="9"/>
        <end position="22"/>
    </location>
</feature>
<dbReference type="PANTHER" id="PTHR31696">
    <property type="entry name" value="PROTEIN MIZU-KUSSEI 1"/>
    <property type="match status" value="1"/>
</dbReference>
<feature type="coiled-coil region" evidence="1">
    <location>
        <begin position="700"/>
        <end position="767"/>
    </location>
</feature>
<organism evidence="3 4">
    <name type="scientific">Vitis vinifera</name>
    <name type="common">Grape</name>
    <dbReference type="NCBI Taxonomy" id="29760"/>
    <lineage>
        <taxon>Eukaryota</taxon>
        <taxon>Viridiplantae</taxon>
        <taxon>Streptophyta</taxon>
        <taxon>Embryophyta</taxon>
        <taxon>Tracheophyta</taxon>
        <taxon>Spermatophyta</taxon>
        <taxon>Magnoliopsida</taxon>
        <taxon>eudicotyledons</taxon>
        <taxon>Gunneridae</taxon>
        <taxon>Pentapetalae</taxon>
        <taxon>rosids</taxon>
        <taxon>Vitales</taxon>
        <taxon>Vitaceae</taxon>
        <taxon>Viteae</taxon>
        <taxon>Vitis</taxon>
    </lineage>
</organism>
<evidence type="ECO:0000313" key="4">
    <source>
        <dbReference type="Proteomes" id="UP000288805"/>
    </source>
</evidence>